<dbReference type="RefSeq" id="XP_018127658.1">
    <property type="nucleotide sequence ID" value="XM_018277679.2"/>
</dbReference>
<keyword evidence="4" id="KW-1185">Reference proteome</keyword>
<reference evidence="3 4" key="1">
    <citation type="submission" date="2016-03" db="EMBL/GenBank/DDBJ databases">
        <title>Comparative genomics of Pseudogymnoascus destructans, the fungus causing white-nose syndrome of bats.</title>
        <authorList>
            <person name="Palmer J.M."/>
            <person name="Drees K.P."/>
            <person name="Foster J.T."/>
            <person name="Lindner D.L."/>
        </authorList>
    </citation>
    <scope>NUCLEOTIDE SEQUENCE [LARGE SCALE GENOMIC DNA]</scope>
    <source>
        <strain evidence="3 4">UAMH 10579</strain>
    </source>
</reference>
<feature type="region of interest" description="Disordered" evidence="1">
    <location>
        <begin position="440"/>
        <end position="468"/>
    </location>
</feature>
<keyword evidence="2" id="KW-1133">Transmembrane helix</keyword>
<dbReference type="Proteomes" id="UP000091956">
    <property type="component" value="Unassembled WGS sequence"/>
</dbReference>
<evidence type="ECO:0000313" key="4">
    <source>
        <dbReference type="Proteomes" id="UP000091956"/>
    </source>
</evidence>
<reference evidence="4" key="2">
    <citation type="journal article" date="2018" name="Nat. Commun.">
        <title>Extreme sensitivity to ultraviolet light in the fungal pathogen causing white-nose syndrome of bats.</title>
        <authorList>
            <person name="Palmer J.M."/>
            <person name="Drees K.P."/>
            <person name="Foster J.T."/>
            <person name="Lindner D.L."/>
        </authorList>
    </citation>
    <scope>NUCLEOTIDE SEQUENCE [LARGE SCALE GENOMIC DNA]</scope>
    <source>
        <strain evidence="4">UAMH 10579</strain>
    </source>
</reference>
<dbReference type="AlphaFoldDB" id="A0A1B8GDL8"/>
<evidence type="ECO:0000256" key="1">
    <source>
        <dbReference type="SAM" id="MobiDB-lite"/>
    </source>
</evidence>
<dbReference type="STRING" id="342668.A0A1B8GDL8"/>
<feature type="transmembrane region" description="Helical" evidence="2">
    <location>
        <begin position="296"/>
        <end position="314"/>
    </location>
</feature>
<gene>
    <name evidence="3" type="ORF">VE01_08251</name>
</gene>
<keyword evidence="2" id="KW-0812">Transmembrane</keyword>
<sequence length="468" mass="52268">MSSPQGDSDEGWWPEGKDHQNGWRLDIVSLLAVIGESSMAEHSQAMTASWIGCLPRIIPAPQVLLKPTRPTRMPHTTASVVGVKNGIQVPTLNYFPNIVHPIEDLAPFSFRVYRIRHSRHALSQHNDPRSWRSVNSRHNTTLPRHNGFFTTASNFLRGTWLRRADPEKAPIIAAQPLKPPPHVPAKTLSPLNLLSIFSCVLTWAIFAVSLYNRDAIACLALIAISLVSTIVGYASLWSPQLMKRTSGAVVPEGDVVIRTREGAFIVVKCDENVARELYTGTEECTYLVHSVRAYRALIGLATFILMVAVVLLGNCNFNQQAAIGSAYIVLNGLYWAASLVPKKEFWDLKMYEREDITPDDCRDADCARPGGEPDDLPSFTRTMWYAIRVTGEVGWVSTSGAAPRTREWMRWVQAAERQVKERKQGWETWKAVREKDLLIGQTERGEEEGEKEKVVDGEEGEGVVGEGR</sequence>
<feature type="transmembrane region" description="Helical" evidence="2">
    <location>
        <begin position="320"/>
        <end position="340"/>
    </location>
</feature>
<accession>A0A1B8GDL8</accession>
<protein>
    <submittedName>
        <fullName evidence="3">Uncharacterized protein</fullName>
    </submittedName>
</protein>
<keyword evidence="2" id="KW-0472">Membrane</keyword>
<name>A0A1B8GDL8_9PEZI</name>
<evidence type="ECO:0000313" key="3">
    <source>
        <dbReference type="EMBL" id="OBT93925.1"/>
    </source>
</evidence>
<feature type="transmembrane region" description="Helical" evidence="2">
    <location>
        <begin position="216"/>
        <end position="236"/>
    </location>
</feature>
<dbReference type="GeneID" id="28841637"/>
<dbReference type="EMBL" id="KV460248">
    <property type="protein sequence ID" value="OBT93925.1"/>
    <property type="molecule type" value="Genomic_DNA"/>
</dbReference>
<proteinExistence type="predicted"/>
<organism evidence="3 4">
    <name type="scientific">Pseudogymnoascus verrucosus</name>
    <dbReference type="NCBI Taxonomy" id="342668"/>
    <lineage>
        <taxon>Eukaryota</taxon>
        <taxon>Fungi</taxon>
        <taxon>Dikarya</taxon>
        <taxon>Ascomycota</taxon>
        <taxon>Pezizomycotina</taxon>
        <taxon>Leotiomycetes</taxon>
        <taxon>Thelebolales</taxon>
        <taxon>Thelebolaceae</taxon>
        <taxon>Pseudogymnoascus</taxon>
    </lineage>
</organism>
<feature type="transmembrane region" description="Helical" evidence="2">
    <location>
        <begin position="191"/>
        <end position="210"/>
    </location>
</feature>
<dbReference type="OrthoDB" id="5412502at2759"/>
<evidence type="ECO:0000256" key="2">
    <source>
        <dbReference type="SAM" id="Phobius"/>
    </source>
</evidence>